<feature type="region of interest" description="Disordered" evidence="1">
    <location>
        <begin position="334"/>
        <end position="399"/>
    </location>
</feature>
<gene>
    <name evidence="2" type="ORF">FCM35_KLT04307</name>
</gene>
<feature type="compositionally biased region" description="Low complexity" evidence="1">
    <location>
        <begin position="379"/>
        <end position="389"/>
    </location>
</feature>
<feature type="compositionally biased region" description="Polar residues" evidence="1">
    <location>
        <begin position="274"/>
        <end position="286"/>
    </location>
</feature>
<organism evidence="2 3">
    <name type="scientific">Carex littledalei</name>
    <dbReference type="NCBI Taxonomy" id="544730"/>
    <lineage>
        <taxon>Eukaryota</taxon>
        <taxon>Viridiplantae</taxon>
        <taxon>Streptophyta</taxon>
        <taxon>Embryophyta</taxon>
        <taxon>Tracheophyta</taxon>
        <taxon>Spermatophyta</taxon>
        <taxon>Magnoliopsida</taxon>
        <taxon>Liliopsida</taxon>
        <taxon>Poales</taxon>
        <taxon>Cyperaceae</taxon>
        <taxon>Cyperoideae</taxon>
        <taxon>Cariceae</taxon>
        <taxon>Carex</taxon>
        <taxon>Carex subgen. Euthyceras</taxon>
    </lineage>
</organism>
<protein>
    <submittedName>
        <fullName evidence="2">Polycystic kidney disease protein 1-like 3</fullName>
    </submittedName>
</protein>
<dbReference type="EMBL" id="SWLB01000013">
    <property type="protein sequence ID" value="KAF3330953.1"/>
    <property type="molecule type" value="Genomic_DNA"/>
</dbReference>
<keyword evidence="3" id="KW-1185">Reference proteome</keyword>
<dbReference type="AlphaFoldDB" id="A0A833R7X8"/>
<evidence type="ECO:0000256" key="1">
    <source>
        <dbReference type="SAM" id="MobiDB-lite"/>
    </source>
</evidence>
<reference evidence="2" key="1">
    <citation type="submission" date="2020-01" db="EMBL/GenBank/DDBJ databases">
        <title>Genome sequence of Kobresia littledalei, the first chromosome-level genome in the family Cyperaceae.</title>
        <authorList>
            <person name="Qu G."/>
        </authorList>
    </citation>
    <scope>NUCLEOTIDE SEQUENCE</scope>
    <source>
        <strain evidence="2">C.B.Clarke</strain>
        <tissue evidence="2">Leaf</tissue>
    </source>
</reference>
<dbReference type="OrthoDB" id="1939654at2759"/>
<accession>A0A833R7X8</accession>
<dbReference type="PANTHER" id="PTHR35117:SF1">
    <property type="entry name" value="MYOSIN-M HEAVY PROTEIN"/>
    <property type="match status" value="1"/>
</dbReference>
<feature type="region of interest" description="Disordered" evidence="1">
    <location>
        <begin position="120"/>
        <end position="159"/>
    </location>
</feature>
<sequence length="506" mass="54515">MAKQQQQRGAKIGKGKVTAVQVAFIVEQYLADNNYANTLSAFRSDAADLFAKMKTKKSKSKEKEKEVPKGLMGLGEILDEYISLKEQKLLLQQDKARVENAMHAFHNLMRTYCQSSGSGSASGSLLPVSTGTPSSPPDLIPPQFVAPNPPQSQSQPQPQPLIMPFLPHTVSPPPAHTPGTLMNTSQAMTTPSTSHTLTNFSTPITNSSYTPAYYNKRKASKSVPNALPAFKKPCIQLSSHPVSTGTIVAAAGSMQEKTQLVNNSIAKSLFKTRQPISNASPETPQPNKLIAPDENPSFNKTNSKCSIVSSERIIVSPLKGGAAYYSVERSYQITSPLKPDGRKPGKRDHVKGKLNFDNTDVNAGPSEAAVGPNDDKALSSTSTYSPSSSDGGENENQVGDGFDFDFLELDILNGDFSFSELLVDLDLDCDGVQSQSSPEQTNPIPRLNSEVEEGEMPHIISPDSSKLPVLHSHDAGVPGGHESVTSFRAITKRVKIVSPVKAMRKQ</sequence>
<dbReference type="PANTHER" id="PTHR35117">
    <property type="entry name" value="MYOSIN-M HEAVY PROTEIN"/>
    <property type="match status" value="1"/>
</dbReference>
<feature type="region of interest" description="Disordered" evidence="1">
    <location>
        <begin position="274"/>
        <end position="302"/>
    </location>
</feature>
<comment type="caution">
    <text evidence="2">The sequence shown here is derived from an EMBL/GenBank/DDBJ whole genome shotgun (WGS) entry which is preliminary data.</text>
</comment>
<evidence type="ECO:0000313" key="3">
    <source>
        <dbReference type="Proteomes" id="UP000623129"/>
    </source>
</evidence>
<proteinExistence type="predicted"/>
<evidence type="ECO:0000313" key="2">
    <source>
        <dbReference type="EMBL" id="KAF3330953.1"/>
    </source>
</evidence>
<dbReference type="Proteomes" id="UP000623129">
    <property type="component" value="Unassembled WGS sequence"/>
</dbReference>
<name>A0A833R7X8_9POAL</name>